<dbReference type="Ensembl" id="ENSHCOT00000027290.1">
    <property type="protein sequence ID" value="ENSHCOP00000025982.1"/>
    <property type="gene ID" value="ENSHCOG00000016529.1"/>
</dbReference>
<dbReference type="InterPro" id="IPR013783">
    <property type="entry name" value="Ig-like_fold"/>
</dbReference>
<dbReference type="PANTHER" id="PTHR13771:SF9">
    <property type="entry name" value="INTERCELLULAR ADHESION MOLECULE 5"/>
    <property type="match status" value="1"/>
</dbReference>
<keyword evidence="4" id="KW-1185">Reference proteome</keyword>
<dbReference type="InterPro" id="IPR047012">
    <property type="entry name" value="ICAM_VCAM"/>
</dbReference>
<dbReference type="AlphaFoldDB" id="A0A3Q2Z359"/>
<reference evidence="3" key="1">
    <citation type="submission" date="2025-08" db="UniProtKB">
        <authorList>
            <consortium name="Ensembl"/>
        </authorList>
    </citation>
    <scope>IDENTIFICATION</scope>
</reference>
<keyword evidence="1" id="KW-0472">Membrane</keyword>
<keyword evidence="1" id="KW-1133">Transmembrane helix</keyword>
<dbReference type="GeneTree" id="ENSGT01030000235614"/>
<dbReference type="Proteomes" id="UP000264820">
    <property type="component" value="Unplaced"/>
</dbReference>
<dbReference type="Gene3D" id="2.60.40.10">
    <property type="entry name" value="Immunoglobulins"/>
    <property type="match status" value="2"/>
</dbReference>
<proteinExistence type="predicted"/>
<feature type="transmembrane region" description="Helical" evidence="1">
    <location>
        <begin position="278"/>
        <end position="304"/>
    </location>
</feature>
<dbReference type="PROSITE" id="PS50835">
    <property type="entry name" value="IG_LIKE"/>
    <property type="match status" value="1"/>
</dbReference>
<dbReference type="PANTHER" id="PTHR13771">
    <property type="entry name" value="INTERCELLULAR ADHESION MOLECULE"/>
    <property type="match status" value="1"/>
</dbReference>
<sequence length="342" mass="38219">MGESQNATCMFTSTRNARTIAWAGGPVLHHNETTWTPDTQTDWDPSPHCAVFFQNQMICKKPLNFILYKMPDSITIRPVNKSIFLEGKLCQLRCDITNVAPAQSLIVRWYHGNRTIEPSVREPLRLVDCPQDSNTSCEPGAIRTPVNVFASAGFLLNRTHHEAALSCEAILELGPLGPRLSPTVISRAVSFSVHYKPVINTTKLPRVVPLFRGYPEELVCEADGQPPPVIYWSSGVENPSWESRDNITVFKAGRYTCKAVNDVASDVHTVEVVPKEDYLPLIAGFVAATVVVISAIFLFIYSIYYKNTKMRRYSLKNPKLSGHNANVAHNGWDLQFPMTKLS</sequence>
<protein>
    <recommendedName>
        <fullName evidence="2">Ig-like domain-containing protein</fullName>
    </recommendedName>
</protein>
<name>A0A3Q2Z359_HIPCM</name>
<dbReference type="SUPFAM" id="SSF48726">
    <property type="entry name" value="Immunoglobulin"/>
    <property type="match status" value="2"/>
</dbReference>
<evidence type="ECO:0000256" key="1">
    <source>
        <dbReference type="SAM" id="Phobius"/>
    </source>
</evidence>
<dbReference type="InterPro" id="IPR036179">
    <property type="entry name" value="Ig-like_dom_sf"/>
</dbReference>
<dbReference type="GO" id="GO:0005178">
    <property type="term" value="F:integrin binding"/>
    <property type="evidence" value="ECO:0007669"/>
    <property type="project" value="InterPro"/>
</dbReference>
<accession>A0A3Q2Z359</accession>
<evidence type="ECO:0000313" key="4">
    <source>
        <dbReference type="Proteomes" id="UP000264820"/>
    </source>
</evidence>
<organism evidence="3 4">
    <name type="scientific">Hippocampus comes</name>
    <name type="common">Tiger tail seahorse</name>
    <dbReference type="NCBI Taxonomy" id="109280"/>
    <lineage>
        <taxon>Eukaryota</taxon>
        <taxon>Metazoa</taxon>
        <taxon>Chordata</taxon>
        <taxon>Craniata</taxon>
        <taxon>Vertebrata</taxon>
        <taxon>Euteleostomi</taxon>
        <taxon>Actinopterygii</taxon>
        <taxon>Neopterygii</taxon>
        <taxon>Teleostei</taxon>
        <taxon>Neoteleostei</taxon>
        <taxon>Acanthomorphata</taxon>
        <taxon>Syngnathiaria</taxon>
        <taxon>Syngnathiformes</taxon>
        <taxon>Syngnathoidei</taxon>
        <taxon>Syngnathidae</taxon>
        <taxon>Hippocampus</taxon>
    </lineage>
</organism>
<keyword evidence="1" id="KW-0812">Transmembrane</keyword>
<evidence type="ECO:0000259" key="2">
    <source>
        <dbReference type="PROSITE" id="PS50835"/>
    </source>
</evidence>
<feature type="domain" description="Ig-like" evidence="2">
    <location>
        <begin position="197"/>
        <end position="273"/>
    </location>
</feature>
<dbReference type="GO" id="GO:0007155">
    <property type="term" value="P:cell adhesion"/>
    <property type="evidence" value="ECO:0007669"/>
    <property type="project" value="InterPro"/>
</dbReference>
<evidence type="ECO:0000313" key="3">
    <source>
        <dbReference type="Ensembl" id="ENSHCOP00000025982.1"/>
    </source>
</evidence>
<dbReference type="InterPro" id="IPR007110">
    <property type="entry name" value="Ig-like_dom"/>
</dbReference>
<reference evidence="3" key="2">
    <citation type="submission" date="2025-09" db="UniProtKB">
        <authorList>
            <consortium name="Ensembl"/>
        </authorList>
    </citation>
    <scope>IDENTIFICATION</scope>
</reference>